<dbReference type="InterPro" id="IPR001503">
    <property type="entry name" value="Glyco_trans_10"/>
</dbReference>
<dbReference type="GO" id="GO:0032580">
    <property type="term" value="C:Golgi cisterna membrane"/>
    <property type="evidence" value="ECO:0007669"/>
    <property type="project" value="UniProtKB-SubCell"/>
</dbReference>
<keyword evidence="17" id="KW-1185">Reference proteome</keyword>
<keyword evidence="13" id="KW-0732">Signal</keyword>
<organism evidence="16 17">
    <name type="scientific">Folsomia candida</name>
    <name type="common">Springtail</name>
    <dbReference type="NCBI Taxonomy" id="158441"/>
    <lineage>
        <taxon>Eukaryota</taxon>
        <taxon>Metazoa</taxon>
        <taxon>Ecdysozoa</taxon>
        <taxon>Arthropoda</taxon>
        <taxon>Hexapoda</taxon>
        <taxon>Collembola</taxon>
        <taxon>Entomobryomorpha</taxon>
        <taxon>Isotomoidea</taxon>
        <taxon>Isotomidae</taxon>
        <taxon>Proisotominae</taxon>
        <taxon>Folsomia</taxon>
    </lineage>
</organism>
<dbReference type="SUPFAM" id="SSF53756">
    <property type="entry name" value="UDP-Glycosyltransferase/glycogen phosphorylase"/>
    <property type="match status" value="1"/>
</dbReference>
<keyword evidence="5 12" id="KW-0808">Transferase</keyword>
<dbReference type="PANTHER" id="PTHR48438:SF1">
    <property type="entry name" value="ALPHA-(1,3)-FUCOSYLTRANSFERASE C-RELATED"/>
    <property type="match status" value="1"/>
</dbReference>
<keyword evidence="11" id="KW-0325">Glycoprotein</keyword>
<evidence type="ECO:0000256" key="9">
    <source>
        <dbReference type="ARBA" id="ARBA00023034"/>
    </source>
</evidence>
<evidence type="ECO:0000256" key="4">
    <source>
        <dbReference type="ARBA" id="ARBA00022676"/>
    </source>
</evidence>
<evidence type="ECO:0000259" key="15">
    <source>
        <dbReference type="Pfam" id="PF17039"/>
    </source>
</evidence>
<comment type="caution">
    <text evidence="16">The sequence shown here is derived from an EMBL/GenBank/DDBJ whole genome shotgun (WGS) entry which is preliminary data.</text>
</comment>
<evidence type="ECO:0000256" key="10">
    <source>
        <dbReference type="ARBA" id="ARBA00023136"/>
    </source>
</evidence>
<evidence type="ECO:0000259" key="14">
    <source>
        <dbReference type="Pfam" id="PF00852"/>
    </source>
</evidence>
<dbReference type="Pfam" id="PF17039">
    <property type="entry name" value="Glyco_tran_10_N"/>
    <property type="match status" value="1"/>
</dbReference>
<evidence type="ECO:0000256" key="5">
    <source>
        <dbReference type="ARBA" id="ARBA00022679"/>
    </source>
</evidence>
<keyword evidence="8" id="KW-1133">Transmembrane helix</keyword>
<name>A0A226E9G6_FOLCA</name>
<feature type="domain" description="Fucosyltransferase N-terminal" evidence="15">
    <location>
        <begin position="77"/>
        <end position="195"/>
    </location>
</feature>
<dbReference type="Gene3D" id="3.40.50.11660">
    <property type="entry name" value="Glycosyl transferase family 10, C-terminal domain"/>
    <property type="match status" value="1"/>
</dbReference>
<dbReference type="PANTHER" id="PTHR48438">
    <property type="entry name" value="ALPHA-(1,3)-FUCOSYLTRANSFERASE C-RELATED"/>
    <property type="match status" value="1"/>
</dbReference>
<keyword evidence="10" id="KW-0472">Membrane</keyword>
<keyword evidence="9 12" id="KW-0333">Golgi apparatus</keyword>
<dbReference type="OrthoDB" id="427096at2759"/>
<evidence type="ECO:0000256" key="6">
    <source>
        <dbReference type="ARBA" id="ARBA00022692"/>
    </source>
</evidence>
<keyword evidence="4 12" id="KW-0328">Glycosyltransferase</keyword>
<keyword evidence="7" id="KW-0735">Signal-anchor</keyword>
<comment type="subcellular location">
    <subcellularLocation>
        <location evidence="1 12">Golgi apparatus</location>
        <location evidence="1 12">Golgi stack membrane</location>
        <topology evidence="1 12">Single-pass type II membrane protein</topology>
    </subcellularLocation>
</comment>
<dbReference type="Pfam" id="PF00852">
    <property type="entry name" value="Glyco_transf_10"/>
    <property type="match status" value="1"/>
</dbReference>
<dbReference type="AlphaFoldDB" id="A0A226E9G6"/>
<proteinExistence type="inferred from homology"/>
<feature type="chain" id="PRO_5013076106" description="Fucosyltransferase" evidence="13">
    <location>
        <begin position="21"/>
        <end position="442"/>
    </location>
</feature>
<dbReference type="EMBL" id="LNIX01000005">
    <property type="protein sequence ID" value="OXA54272.1"/>
    <property type="molecule type" value="Genomic_DNA"/>
</dbReference>
<sequence>RLTRPLSVLIIASIVIALYSQIPKVKIEVSTKLPSRDYFSAWKTIASRKHNLTLDDVKIQPVIQKIAKNTHSTKTRPPLILIWTKYFGGEPLTNLEGFSNRISSCEYLCEYTGNRDEHFQSAEAVLFHSGSMDKNDTTILISLTRPQGQVWIYNNQESPANMETFTKLEILPHFRNLFNWTMTMRKDSDIYHPYGKIVKTEPMATSIWNENLAKRRDIIRNKSKFAVWVTSHCITNSRREKLVRELARYIPIDIVGACGTWMRNYCIRKGTDYDTCFTKFAANYKFYLSFENSLCQDYVTEKFYNAVKHDIVPVVYSGGDMKSLAPRGSYIDVRDFNGSRHLAEYLIELDKKEEEYEKYFEFKRNHEIIDKDEESWCRLCEKVWLQRGQSVVQWYPDMAQWYENEFENGERTGAKSCVDKSEIVFKTAMELAWERFWDSIGL</sequence>
<gene>
    <name evidence="16" type="ORF">Fcan01_10860</name>
</gene>
<evidence type="ECO:0000256" key="12">
    <source>
        <dbReference type="RuleBase" id="RU003832"/>
    </source>
</evidence>
<reference evidence="16 17" key="1">
    <citation type="submission" date="2015-12" db="EMBL/GenBank/DDBJ databases">
        <title>The genome of Folsomia candida.</title>
        <authorList>
            <person name="Faddeeva A."/>
            <person name="Derks M.F."/>
            <person name="Anvar Y."/>
            <person name="Smit S."/>
            <person name="Van Straalen N."/>
            <person name="Roelofs D."/>
        </authorList>
    </citation>
    <scope>NUCLEOTIDE SEQUENCE [LARGE SCALE GENOMIC DNA]</scope>
    <source>
        <strain evidence="16 17">VU population</strain>
        <tissue evidence="16">Whole body</tissue>
    </source>
</reference>
<evidence type="ECO:0000256" key="7">
    <source>
        <dbReference type="ARBA" id="ARBA00022968"/>
    </source>
</evidence>
<dbReference type="InterPro" id="IPR055270">
    <property type="entry name" value="Glyco_tran_10_C"/>
</dbReference>
<dbReference type="Proteomes" id="UP000198287">
    <property type="component" value="Unassembled WGS sequence"/>
</dbReference>
<dbReference type="InterPro" id="IPR031481">
    <property type="entry name" value="Glyco_tran_10_N"/>
</dbReference>
<comment type="pathway">
    <text evidence="2">Protein modification; protein glycosylation.</text>
</comment>
<evidence type="ECO:0000313" key="17">
    <source>
        <dbReference type="Proteomes" id="UP000198287"/>
    </source>
</evidence>
<dbReference type="UniPathway" id="UPA00378"/>
<evidence type="ECO:0000256" key="13">
    <source>
        <dbReference type="SAM" id="SignalP"/>
    </source>
</evidence>
<dbReference type="GO" id="GO:0008417">
    <property type="term" value="F:fucosyltransferase activity"/>
    <property type="evidence" value="ECO:0007669"/>
    <property type="project" value="InterPro"/>
</dbReference>
<dbReference type="OMA" id="CEYLCEY"/>
<feature type="non-terminal residue" evidence="16">
    <location>
        <position position="1"/>
    </location>
</feature>
<comment type="similarity">
    <text evidence="3 12">Belongs to the glycosyltransferase 10 family.</text>
</comment>
<dbReference type="FunFam" id="3.40.50.11660:FF:000004">
    <property type="entry name" value="Glycoprotein 3-alpha-L-fucosyltransferase A"/>
    <property type="match status" value="1"/>
</dbReference>
<accession>A0A226E9G6</accession>
<dbReference type="InterPro" id="IPR038577">
    <property type="entry name" value="GT10-like_C_sf"/>
</dbReference>
<dbReference type="EC" id="2.4.1.-" evidence="12"/>
<dbReference type="STRING" id="158441.A0A226E9G6"/>
<evidence type="ECO:0000313" key="16">
    <source>
        <dbReference type="EMBL" id="OXA54272.1"/>
    </source>
</evidence>
<protein>
    <recommendedName>
        <fullName evidence="12">Fucosyltransferase</fullName>
        <ecNumber evidence="12">2.4.1.-</ecNumber>
    </recommendedName>
</protein>
<evidence type="ECO:0000256" key="3">
    <source>
        <dbReference type="ARBA" id="ARBA00008919"/>
    </source>
</evidence>
<evidence type="ECO:0000256" key="8">
    <source>
        <dbReference type="ARBA" id="ARBA00022989"/>
    </source>
</evidence>
<evidence type="ECO:0000256" key="2">
    <source>
        <dbReference type="ARBA" id="ARBA00004922"/>
    </source>
</evidence>
<keyword evidence="6 12" id="KW-0812">Transmembrane</keyword>
<evidence type="ECO:0000256" key="11">
    <source>
        <dbReference type="ARBA" id="ARBA00023180"/>
    </source>
</evidence>
<feature type="signal peptide" evidence="13">
    <location>
        <begin position="1"/>
        <end position="20"/>
    </location>
</feature>
<evidence type="ECO:0000256" key="1">
    <source>
        <dbReference type="ARBA" id="ARBA00004447"/>
    </source>
</evidence>
<feature type="domain" description="Fucosyltransferase C-terminal" evidence="14">
    <location>
        <begin position="220"/>
        <end position="401"/>
    </location>
</feature>